<dbReference type="GO" id="GO:0019902">
    <property type="term" value="F:phosphatase binding"/>
    <property type="evidence" value="ECO:0007669"/>
    <property type="project" value="InterPro"/>
</dbReference>
<keyword evidence="2" id="KW-1185">Reference proteome</keyword>
<evidence type="ECO:0000313" key="2">
    <source>
        <dbReference type="Proteomes" id="UP000091820"/>
    </source>
</evidence>
<dbReference type="EnsemblMetazoa" id="GBRI009271-RA">
    <property type="protein sequence ID" value="GBRI009271-PA"/>
    <property type="gene ID" value="GBRI009271"/>
</dbReference>
<proteinExistence type="predicted"/>
<reference evidence="1" key="2">
    <citation type="submission" date="2020-05" db="UniProtKB">
        <authorList>
            <consortium name="EnsemblMetazoa"/>
        </authorList>
    </citation>
    <scope>IDENTIFICATION</scope>
    <source>
        <strain evidence="1">IAEA</strain>
    </source>
</reference>
<evidence type="ECO:0000313" key="1">
    <source>
        <dbReference type="EnsemblMetazoa" id="GBRI009271-PA"/>
    </source>
</evidence>
<dbReference type="VEuPathDB" id="VectorBase:GBRI009271"/>
<dbReference type="InterPro" id="IPR026142">
    <property type="entry name" value="Pro_pase_1_reg_su_36"/>
</dbReference>
<organism evidence="1 2">
    <name type="scientific">Glossina brevipalpis</name>
    <dbReference type="NCBI Taxonomy" id="37001"/>
    <lineage>
        <taxon>Eukaryota</taxon>
        <taxon>Metazoa</taxon>
        <taxon>Ecdysozoa</taxon>
        <taxon>Arthropoda</taxon>
        <taxon>Hexapoda</taxon>
        <taxon>Insecta</taxon>
        <taxon>Pterygota</taxon>
        <taxon>Neoptera</taxon>
        <taxon>Endopterygota</taxon>
        <taxon>Diptera</taxon>
        <taxon>Brachycera</taxon>
        <taxon>Muscomorpha</taxon>
        <taxon>Hippoboscoidea</taxon>
        <taxon>Glossinidae</taxon>
        <taxon>Glossina</taxon>
    </lineage>
</organism>
<reference evidence="2" key="1">
    <citation type="submission" date="2014-03" db="EMBL/GenBank/DDBJ databases">
        <authorList>
            <person name="Aksoy S."/>
            <person name="Warren W."/>
            <person name="Wilson R.K."/>
        </authorList>
    </citation>
    <scope>NUCLEOTIDE SEQUENCE [LARGE SCALE GENOMIC DNA]</scope>
    <source>
        <strain evidence="2">IAEA</strain>
    </source>
</reference>
<sequence>MIRVNASNFVPKYISGHWVWNEEKEKILFECREEASKEAKKDEFMMTNGFRFSTTINQVHELIFRQEFQRPPTSYNSDYITIQDVKNLVAFLIPPKMLTKSLIEFINTQTVASFLKALIIYFEYFLKVVEFILIQRDEITGEKARLLNAEYPDMQRMFSAHLQQYRLLVAREYSQIIMGEGDVKKFYHIKPIVNISRSNFDKPFHEVFLAFCTQAVWITMHRRAYDVIDMEMNRLFRSDHFKLTHYPRLQFTKPEAQTLYGPNYKRCNYRIQNSPLIQELSNVDKHNLPILNIGRRKYRGTDLRIMQIELEYIVDSAHLSLIGLSLGILGHPKEIYNTLLKLDWQAVRENNFSETYDPHGIFRQPHLEIPPLDEEKLRHYSKTHESFYELKKRNELWTPELVRKWKARDAIVSYFEAEGIITDIWVKCLKEVTDTSEGPPVHDIVKKFLDDKGKLRKEKQKDNKM</sequence>
<evidence type="ECO:0008006" key="3">
    <source>
        <dbReference type="Google" id="ProtNLM"/>
    </source>
</evidence>
<dbReference type="PANTHER" id="PTHR21055:SF3">
    <property type="entry name" value="PROTEIN PHOSPHATASE 1 REGULATORY SUBUNIT 36"/>
    <property type="match status" value="1"/>
</dbReference>
<accession>A0A1A9W7T2</accession>
<name>A0A1A9W7T2_9MUSC</name>
<dbReference type="AlphaFoldDB" id="A0A1A9W7T2"/>
<dbReference type="Pfam" id="PF14895">
    <property type="entry name" value="PPPI_inhib"/>
    <property type="match status" value="1"/>
</dbReference>
<dbReference type="Proteomes" id="UP000091820">
    <property type="component" value="Unassembled WGS sequence"/>
</dbReference>
<dbReference type="PANTHER" id="PTHR21055">
    <property type="entry name" value="PROTEIN PHOSPHATASE 1 REGULATORY SUBUNIT 36"/>
    <property type="match status" value="1"/>
</dbReference>
<protein>
    <recommendedName>
        <fullName evidence="3">Protein phosphatase 1 regulatory subunit 36</fullName>
    </recommendedName>
</protein>